<evidence type="ECO:0000256" key="1">
    <source>
        <dbReference type="ARBA" id="ARBA00004651"/>
    </source>
</evidence>
<feature type="transmembrane region" description="Helical" evidence="6">
    <location>
        <begin position="69"/>
        <end position="87"/>
    </location>
</feature>
<feature type="transmembrane region" description="Helical" evidence="6">
    <location>
        <begin position="244"/>
        <end position="266"/>
    </location>
</feature>
<organism evidence="8 9">
    <name type="scientific">Stackebrandtia endophytica</name>
    <dbReference type="NCBI Taxonomy" id="1496996"/>
    <lineage>
        <taxon>Bacteria</taxon>
        <taxon>Bacillati</taxon>
        <taxon>Actinomycetota</taxon>
        <taxon>Actinomycetes</taxon>
        <taxon>Glycomycetales</taxon>
        <taxon>Glycomycetaceae</taxon>
        <taxon>Stackebrandtia</taxon>
    </lineage>
</organism>
<gene>
    <name evidence="8" type="ORF">FB566_3282</name>
</gene>
<dbReference type="InParanoid" id="A0A543AYR3"/>
<dbReference type="InterPro" id="IPR036259">
    <property type="entry name" value="MFS_trans_sf"/>
</dbReference>
<reference evidence="8 9" key="1">
    <citation type="submission" date="2019-06" db="EMBL/GenBank/DDBJ databases">
        <title>Sequencing the genomes of 1000 actinobacteria strains.</title>
        <authorList>
            <person name="Klenk H.-P."/>
        </authorList>
    </citation>
    <scope>NUCLEOTIDE SEQUENCE [LARGE SCALE GENOMIC DNA]</scope>
    <source>
        <strain evidence="8 9">DSM 45928</strain>
    </source>
</reference>
<evidence type="ECO:0000256" key="3">
    <source>
        <dbReference type="ARBA" id="ARBA00022692"/>
    </source>
</evidence>
<dbReference type="EMBL" id="VFOW01000001">
    <property type="protein sequence ID" value="TQL77718.1"/>
    <property type="molecule type" value="Genomic_DNA"/>
</dbReference>
<name>A0A543AYR3_9ACTN</name>
<evidence type="ECO:0000313" key="9">
    <source>
        <dbReference type="Proteomes" id="UP000317043"/>
    </source>
</evidence>
<evidence type="ECO:0000256" key="4">
    <source>
        <dbReference type="ARBA" id="ARBA00022989"/>
    </source>
</evidence>
<keyword evidence="9" id="KW-1185">Reference proteome</keyword>
<evidence type="ECO:0000256" key="6">
    <source>
        <dbReference type="SAM" id="Phobius"/>
    </source>
</evidence>
<dbReference type="GO" id="GO:0022857">
    <property type="term" value="F:transmembrane transporter activity"/>
    <property type="evidence" value="ECO:0007669"/>
    <property type="project" value="InterPro"/>
</dbReference>
<protein>
    <submittedName>
        <fullName evidence="8">Putative MFS family arabinose efflux permease</fullName>
    </submittedName>
</protein>
<dbReference type="Gene3D" id="1.20.1250.20">
    <property type="entry name" value="MFS general substrate transporter like domains"/>
    <property type="match status" value="1"/>
</dbReference>
<dbReference type="PANTHER" id="PTHR23513">
    <property type="entry name" value="INTEGRAL MEMBRANE EFFLUX PROTEIN-RELATED"/>
    <property type="match status" value="1"/>
</dbReference>
<keyword evidence="2" id="KW-1003">Cell membrane</keyword>
<keyword evidence="5 6" id="KW-0472">Membrane</keyword>
<feature type="transmembrane region" description="Helical" evidence="6">
    <location>
        <begin position="207"/>
        <end position="232"/>
    </location>
</feature>
<comment type="subcellular location">
    <subcellularLocation>
        <location evidence="1">Cell membrane</location>
        <topology evidence="1">Multi-pass membrane protein</topology>
    </subcellularLocation>
</comment>
<dbReference type="SUPFAM" id="SSF103473">
    <property type="entry name" value="MFS general substrate transporter"/>
    <property type="match status" value="1"/>
</dbReference>
<dbReference type="InterPro" id="IPR020846">
    <property type="entry name" value="MFS_dom"/>
</dbReference>
<sequence>MRRFRLLALANAVTAFGSNLNMVALGLFAYQTTGSPLQTGAFMALRLGTGFVTGLFAGNTVSRIPYKTVIVGANLVQATAMLLLLMVPATGVALYVVAVLTGVAGTMAAVALRSAVPSIVGQENRVQANSLLVAGRSIALIAGFAASGIIIAGLDYLGVFAINIAAFCLAGLIVMFLNLGANQAPATERRWLASQATALRYIRDRPVVGGLIAIRTIIGIASATAGVAIPIYSSALDPQRPEAFMGQFWTVWAVGNIAMQIGVSRWARRTGRSVGTDVFIAAACVMSLASIVVFTGWALVLTLVAAAVTGAASGLAETAYQSRLQEAPDEQRGHLFGLSLTSENLGFAAGMLAAGTLLVALSPLVVVATVAVVAIVAAVGFRLSNRALSREPDRVEQPS</sequence>
<keyword evidence="3 6" id="KW-0812">Transmembrane</keyword>
<evidence type="ECO:0000313" key="8">
    <source>
        <dbReference type="EMBL" id="TQL77718.1"/>
    </source>
</evidence>
<dbReference type="GO" id="GO:0005886">
    <property type="term" value="C:plasma membrane"/>
    <property type="evidence" value="ECO:0007669"/>
    <property type="project" value="UniProtKB-SubCell"/>
</dbReference>
<comment type="caution">
    <text evidence="8">The sequence shown here is derived from an EMBL/GenBank/DDBJ whole genome shotgun (WGS) entry which is preliminary data.</text>
</comment>
<keyword evidence="4 6" id="KW-1133">Transmembrane helix</keyword>
<feature type="transmembrane region" description="Helical" evidence="6">
    <location>
        <begin position="39"/>
        <end position="57"/>
    </location>
</feature>
<feature type="transmembrane region" description="Helical" evidence="6">
    <location>
        <begin position="133"/>
        <end position="154"/>
    </location>
</feature>
<evidence type="ECO:0000256" key="5">
    <source>
        <dbReference type="ARBA" id="ARBA00023136"/>
    </source>
</evidence>
<dbReference type="InterPro" id="IPR011701">
    <property type="entry name" value="MFS"/>
</dbReference>
<accession>A0A543AYR3</accession>
<dbReference type="Pfam" id="PF07690">
    <property type="entry name" value="MFS_1"/>
    <property type="match status" value="1"/>
</dbReference>
<feature type="transmembrane region" description="Helical" evidence="6">
    <location>
        <begin position="160"/>
        <end position="181"/>
    </location>
</feature>
<feature type="transmembrane region" description="Helical" evidence="6">
    <location>
        <begin position="93"/>
        <end position="112"/>
    </location>
</feature>
<feature type="transmembrane region" description="Helical" evidence="6">
    <location>
        <begin position="278"/>
        <end position="308"/>
    </location>
</feature>
<evidence type="ECO:0000259" key="7">
    <source>
        <dbReference type="PROSITE" id="PS50850"/>
    </source>
</evidence>
<dbReference type="CDD" id="cd06173">
    <property type="entry name" value="MFS_MefA_like"/>
    <property type="match status" value="1"/>
</dbReference>
<dbReference type="Proteomes" id="UP000317043">
    <property type="component" value="Unassembled WGS sequence"/>
</dbReference>
<feature type="transmembrane region" description="Helical" evidence="6">
    <location>
        <begin position="348"/>
        <end position="381"/>
    </location>
</feature>
<dbReference type="PANTHER" id="PTHR23513:SF6">
    <property type="entry name" value="MAJOR FACILITATOR SUPERFAMILY ASSOCIATED DOMAIN-CONTAINING PROTEIN"/>
    <property type="match status" value="1"/>
</dbReference>
<proteinExistence type="predicted"/>
<dbReference type="PROSITE" id="PS50850">
    <property type="entry name" value="MFS"/>
    <property type="match status" value="1"/>
</dbReference>
<dbReference type="AlphaFoldDB" id="A0A543AYR3"/>
<feature type="domain" description="Major facilitator superfamily (MFS) profile" evidence="7">
    <location>
        <begin position="3"/>
        <end position="386"/>
    </location>
</feature>
<evidence type="ECO:0000256" key="2">
    <source>
        <dbReference type="ARBA" id="ARBA00022475"/>
    </source>
</evidence>